<dbReference type="InterPro" id="IPR026816">
    <property type="entry name" value="Flavodoxin_dom"/>
</dbReference>
<reference evidence="2 3" key="1">
    <citation type="journal article" date="2024" name="Int. J. Syst. Evol. Microbiol.">
        <title>Clostridium omnivorum sp. nov., isolated from anoxic soil under the treatment of reductive soil disinfestation.</title>
        <authorList>
            <person name="Ueki A."/>
            <person name="Tonouchi A."/>
            <person name="Kaku N."/>
            <person name="Honma S."/>
            <person name="Ueki K."/>
        </authorList>
    </citation>
    <scope>NUCLEOTIDE SEQUENCE [LARGE SCALE GENOMIC DNA]</scope>
    <source>
        <strain evidence="2 3">E14</strain>
    </source>
</reference>
<dbReference type="Pfam" id="PF12724">
    <property type="entry name" value="Flavodoxin_5"/>
    <property type="match status" value="1"/>
</dbReference>
<dbReference type="Proteomes" id="UP001208567">
    <property type="component" value="Unassembled WGS sequence"/>
</dbReference>
<evidence type="ECO:0000259" key="1">
    <source>
        <dbReference type="Pfam" id="PF12724"/>
    </source>
</evidence>
<proteinExistence type="predicted"/>
<dbReference type="InterPro" id="IPR029039">
    <property type="entry name" value="Flavoprotein-like_sf"/>
</dbReference>
<dbReference type="InterPro" id="IPR052200">
    <property type="entry name" value="Protoporphyrinogen_IX_DH"/>
</dbReference>
<dbReference type="PANTHER" id="PTHR38030">
    <property type="entry name" value="PROTOPORPHYRINOGEN IX DEHYDROGENASE [MENAQUINONE]"/>
    <property type="match status" value="1"/>
</dbReference>
<organism evidence="2 3">
    <name type="scientific">Clostridium omnivorum</name>
    <dbReference type="NCBI Taxonomy" id="1604902"/>
    <lineage>
        <taxon>Bacteria</taxon>
        <taxon>Bacillati</taxon>
        <taxon>Bacillota</taxon>
        <taxon>Clostridia</taxon>
        <taxon>Eubacteriales</taxon>
        <taxon>Clostridiaceae</taxon>
        <taxon>Clostridium</taxon>
    </lineage>
</organism>
<evidence type="ECO:0000313" key="2">
    <source>
        <dbReference type="EMBL" id="GLC29015.1"/>
    </source>
</evidence>
<evidence type="ECO:0000313" key="3">
    <source>
        <dbReference type="Proteomes" id="UP001208567"/>
    </source>
</evidence>
<dbReference type="EMBL" id="BRXR01000001">
    <property type="protein sequence ID" value="GLC29015.1"/>
    <property type="molecule type" value="Genomic_DNA"/>
</dbReference>
<dbReference type="SUPFAM" id="SSF52218">
    <property type="entry name" value="Flavoproteins"/>
    <property type="match status" value="1"/>
</dbReference>
<gene>
    <name evidence="2" type="ORF">bsdE14_04250</name>
</gene>
<sequence length="137" mass="15230">MYYSRTGNTKKIAEAIASAVNVKAEAIDNKTTLSEPVDLLFIGGGIYWWNMDKTAKRFIETLDSSIVKNAVVFGTMGGLDKAIKDMINLLKEREINTKTESFSSKGKAWVFINKNHPNINDIEAAKVFAKNIVKSLI</sequence>
<keyword evidence="3" id="KW-1185">Reference proteome</keyword>
<comment type="caution">
    <text evidence="2">The sequence shown here is derived from an EMBL/GenBank/DDBJ whole genome shotgun (WGS) entry which is preliminary data.</text>
</comment>
<dbReference type="PANTHER" id="PTHR38030:SF2">
    <property type="entry name" value="PROTOPORPHYRINOGEN IX DEHYDROGENASE [QUINONE]"/>
    <property type="match status" value="1"/>
</dbReference>
<dbReference type="Gene3D" id="3.40.50.360">
    <property type="match status" value="1"/>
</dbReference>
<name>A0ABQ5N1D7_9CLOT</name>
<dbReference type="RefSeq" id="WP_264848293.1">
    <property type="nucleotide sequence ID" value="NZ_BRXR01000001.1"/>
</dbReference>
<accession>A0ABQ5N1D7</accession>
<feature type="domain" description="Flavodoxin" evidence="1">
    <location>
        <begin position="1"/>
        <end position="85"/>
    </location>
</feature>
<protein>
    <submittedName>
        <fullName evidence="2">Flavodoxin</fullName>
    </submittedName>
</protein>